<protein>
    <submittedName>
        <fullName evidence="1">Uncharacterized protein</fullName>
    </submittedName>
</protein>
<sequence length="170" mass="19682">MKTAILCALWQWNQLQKTKSREERRRSQRWKARMRNAILLHLEVQHPHNPIYRQLNSSVPLLKLYFEGDGCLLKDYRISRLDAVSGPEKRQAWGHHMTILTTLYWLAHGLSYSVVSRAFQVPLSTVHRLVHQGVEDIATLRHSLIKLPAGPELEEVGQGFQQLANSPAFR</sequence>
<dbReference type="OrthoDB" id="8928178at2759"/>
<evidence type="ECO:0000313" key="1">
    <source>
        <dbReference type="EMBL" id="KAF3836208.1"/>
    </source>
</evidence>
<name>A0A7J5XJ42_DISMA</name>
<feature type="non-terminal residue" evidence="1">
    <location>
        <position position="1"/>
    </location>
</feature>
<organism evidence="1 2">
    <name type="scientific">Dissostichus mawsoni</name>
    <name type="common">Antarctic cod</name>
    <dbReference type="NCBI Taxonomy" id="36200"/>
    <lineage>
        <taxon>Eukaryota</taxon>
        <taxon>Metazoa</taxon>
        <taxon>Chordata</taxon>
        <taxon>Craniata</taxon>
        <taxon>Vertebrata</taxon>
        <taxon>Euteleostomi</taxon>
        <taxon>Actinopterygii</taxon>
        <taxon>Neopterygii</taxon>
        <taxon>Teleostei</taxon>
        <taxon>Neoteleostei</taxon>
        <taxon>Acanthomorphata</taxon>
        <taxon>Eupercaria</taxon>
        <taxon>Perciformes</taxon>
        <taxon>Notothenioidei</taxon>
        <taxon>Nototheniidae</taxon>
        <taxon>Dissostichus</taxon>
    </lineage>
</organism>
<reference evidence="1 2" key="1">
    <citation type="submission" date="2020-03" db="EMBL/GenBank/DDBJ databases">
        <title>Dissostichus mawsoni Genome sequencing and assembly.</title>
        <authorList>
            <person name="Park H."/>
        </authorList>
    </citation>
    <scope>NUCLEOTIDE SEQUENCE [LARGE SCALE GENOMIC DNA]</scope>
    <source>
        <strain evidence="1">DM0001</strain>
        <tissue evidence="1">Muscle</tissue>
    </source>
</reference>
<proteinExistence type="predicted"/>
<evidence type="ECO:0000313" key="2">
    <source>
        <dbReference type="Proteomes" id="UP000518266"/>
    </source>
</evidence>
<dbReference type="AlphaFoldDB" id="A0A7J5XJ42"/>
<keyword evidence="2" id="KW-1185">Reference proteome</keyword>
<gene>
    <name evidence="1" type="ORF">F7725_028766</name>
</gene>
<dbReference type="EMBL" id="JAAKFY010000024">
    <property type="protein sequence ID" value="KAF3836208.1"/>
    <property type="molecule type" value="Genomic_DNA"/>
</dbReference>
<accession>A0A7J5XJ42</accession>
<comment type="caution">
    <text evidence="1">The sequence shown here is derived from an EMBL/GenBank/DDBJ whole genome shotgun (WGS) entry which is preliminary data.</text>
</comment>
<dbReference type="Proteomes" id="UP000518266">
    <property type="component" value="Unassembled WGS sequence"/>
</dbReference>